<accession>A0A840HUQ8</accession>
<dbReference type="EC" id="2.7.7.7" evidence="1"/>
<dbReference type="PANTHER" id="PTHR11669">
    <property type="entry name" value="REPLICATION FACTOR C / DNA POLYMERASE III GAMMA-TAU SUBUNIT"/>
    <property type="match status" value="1"/>
</dbReference>
<keyword evidence="1" id="KW-0808">Transferase</keyword>
<dbReference type="Pfam" id="PF13177">
    <property type="entry name" value="DNA_pol3_delta2"/>
    <property type="match status" value="1"/>
</dbReference>
<reference evidence="1 2" key="1">
    <citation type="submission" date="2020-08" db="EMBL/GenBank/DDBJ databases">
        <title>Genomic Encyclopedia of Type Strains, Phase IV (KMG-IV): sequencing the most valuable type-strain genomes for metagenomic binning, comparative biology and taxonomic classification.</title>
        <authorList>
            <person name="Goeker M."/>
        </authorList>
    </citation>
    <scope>NUCLEOTIDE SEQUENCE [LARGE SCALE GENOMIC DNA]</scope>
    <source>
        <strain evidence="1 2">DSM 7465</strain>
    </source>
</reference>
<dbReference type="InterPro" id="IPR027417">
    <property type="entry name" value="P-loop_NTPase"/>
</dbReference>
<dbReference type="GO" id="GO:0003887">
    <property type="term" value="F:DNA-directed DNA polymerase activity"/>
    <property type="evidence" value="ECO:0007669"/>
    <property type="project" value="UniProtKB-EC"/>
</dbReference>
<dbReference type="RefSeq" id="WP_184475041.1">
    <property type="nucleotide sequence ID" value="NZ_JACHOV010000005.1"/>
</dbReference>
<evidence type="ECO:0000313" key="1">
    <source>
        <dbReference type="EMBL" id="MBB4641226.1"/>
    </source>
</evidence>
<dbReference type="GO" id="GO:0009360">
    <property type="term" value="C:DNA polymerase III complex"/>
    <property type="evidence" value="ECO:0007669"/>
    <property type="project" value="TreeGrafter"/>
</dbReference>
<dbReference type="SUPFAM" id="SSF52540">
    <property type="entry name" value="P-loop containing nucleoside triphosphate hydrolases"/>
    <property type="match status" value="1"/>
</dbReference>
<dbReference type="PANTHER" id="PTHR11669:SF8">
    <property type="entry name" value="DNA POLYMERASE III SUBUNIT DELTA"/>
    <property type="match status" value="1"/>
</dbReference>
<sequence length="323" mass="34740">MTDFIGQEAQIQAFLAANAGTRMHHGWILAGPRGLGKASFARAAATRLLAEAAGPPPGGEGLFVPERHPVRSLIDAGTHPDFMYLARLERETTGELARNIGVDQVRSLQRLFSNAPSLSSRRVIIIDAADDLERGAANALLKNLEEPPSGTLFMLVSHAPGRLLPTIRSRCRMLRFAPLGDRQMEAVLRQELPDADDHEIAALVKAGEGSPGRALSFAGLDLAGIEDGLTAIARDGDPSNTQRLALSHALSKKAARARYEAFLERVPAFIAARSKANGVDVLPWTIRSWEQARQLAASAIPLSLDPATVVFEMCSYVAEATRS</sequence>
<evidence type="ECO:0000313" key="2">
    <source>
        <dbReference type="Proteomes" id="UP000575068"/>
    </source>
</evidence>
<dbReference type="EMBL" id="JACHOV010000005">
    <property type="protein sequence ID" value="MBB4641226.1"/>
    <property type="molecule type" value="Genomic_DNA"/>
</dbReference>
<comment type="caution">
    <text evidence="1">The sequence shown here is derived from an EMBL/GenBank/DDBJ whole genome shotgun (WGS) entry which is preliminary data.</text>
</comment>
<name>A0A840HUQ8_9SPHN</name>
<dbReference type="Gene3D" id="3.40.50.300">
    <property type="entry name" value="P-loop containing nucleotide triphosphate hydrolases"/>
    <property type="match status" value="1"/>
</dbReference>
<dbReference type="AlphaFoldDB" id="A0A840HUQ8"/>
<protein>
    <submittedName>
        <fullName evidence="1">DNA polymerase-3 subunit delta</fullName>
        <ecNumber evidence="1">2.7.7.7</ecNumber>
    </submittedName>
</protein>
<dbReference type="Proteomes" id="UP000575068">
    <property type="component" value="Unassembled WGS sequence"/>
</dbReference>
<organism evidence="1 2">
    <name type="scientific">Rhizorhapis suberifaciens</name>
    <name type="common">corky root of lettuce</name>
    <dbReference type="NCBI Taxonomy" id="13656"/>
    <lineage>
        <taxon>Bacteria</taxon>
        <taxon>Pseudomonadati</taxon>
        <taxon>Pseudomonadota</taxon>
        <taxon>Alphaproteobacteria</taxon>
        <taxon>Sphingomonadales</taxon>
        <taxon>Sphingomonadaceae</taxon>
        <taxon>Rhizorhapis</taxon>
    </lineage>
</organism>
<dbReference type="GO" id="GO:0006261">
    <property type="term" value="P:DNA-templated DNA replication"/>
    <property type="evidence" value="ECO:0007669"/>
    <property type="project" value="TreeGrafter"/>
</dbReference>
<gene>
    <name evidence="1" type="ORF">HNQ99_001531</name>
</gene>
<keyword evidence="1" id="KW-0548">Nucleotidyltransferase</keyword>
<proteinExistence type="predicted"/>
<dbReference type="InterPro" id="IPR050238">
    <property type="entry name" value="DNA_Rep/Repair_Clamp_Loader"/>
</dbReference>
<keyword evidence="2" id="KW-1185">Reference proteome</keyword>